<feature type="domain" description="Josephin" evidence="14">
    <location>
        <begin position="8"/>
        <end position="184"/>
    </location>
</feature>
<keyword evidence="7" id="KW-0788">Thiol protease</keyword>
<dbReference type="AlphaFoldDB" id="A0AAD4LJA9"/>
<comment type="caution">
    <text evidence="15">The sequence shown here is derived from an EMBL/GenBank/DDBJ whole genome shotgun (WGS) entry which is preliminary data.</text>
</comment>
<dbReference type="PROSITE" id="PS50330">
    <property type="entry name" value="UIM"/>
    <property type="match status" value="3"/>
</dbReference>
<feature type="compositionally biased region" description="Polar residues" evidence="13">
    <location>
        <begin position="195"/>
        <end position="206"/>
    </location>
</feature>
<feature type="active site" description="Nucleophile" evidence="11">
    <location>
        <position position="23"/>
    </location>
</feature>
<dbReference type="GO" id="GO:0004843">
    <property type="term" value="F:cysteine-type deubiquitinase activity"/>
    <property type="evidence" value="ECO:0007669"/>
    <property type="project" value="UniProtKB-EC"/>
</dbReference>
<evidence type="ECO:0000259" key="14">
    <source>
        <dbReference type="PROSITE" id="PS50957"/>
    </source>
</evidence>
<feature type="compositionally biased region" description="Low complexity" evidence="13">
    <location>
        <begin position="241"/>
        <end position="250"/>
    </location>
</feature>
<dbReference type="PRINTS" id="PR01233">
    <property type="entry name" value="JOSEPHIN"/>
</dbReference>
<evidence type="ECO:0000256" key="3">
    <source>
        <dbReference type="ARBA" id="ARBA00012759"/>
    </source>
</evidence>
<dbReference type="SMART" id="SM00726">
    <property type="entry name" value="UIM"/>
    <property type="match status" value="3"/>
</dbReference>
<dbReference type="Gene3D" id="3.90.70.40">
    <property type="match status" value="1"/>
</dbReference>
<keyword evidence="6 12" id="KW-0378">Hydrolase</keyword>
<dbReference type="EC" id="3.4.19.12" evidence="3"/>
<feature type="region of interest" description="Disordered" evidence="13">
    <location>
        <begin position="228"/>
        <end position="289"/>
    </location>
</feature>
<feature type="region of interest" description="Disordered" evidence="13">
    <location>
        <begin position="190"/>
        <end position="213"/>
    </location>
</feature>
<evidence type="ECO:0000256" key="13">
    <source>
        <dbReference type="SAM" id="MobiDB-lite"/>
    </source>
</evidence>
<keyword evidence="8" id="KW-0805">Transcription regulation</keyword>
<feature type="compositionally biased region" description="Low complexity" evidence="13">
    <location>
        <begin position="414"/>
        <end position="441"/>
    </location>
</feature>
<dbReference type="SMART" id="SM01246">
    <property type="entry name" value="Josephin"/>
    <property type="match status" value="1"/>
</dbReference>
<dbReference type="GO" id="GO:0006508">
    <property type="term" value="P:proteolysis"/>
    <property type="evidence" value="ECO:0007669"/>
    <property type="project" value="UniProtKB-KW"/>
</dbReference>
<evidence type="ECO:0000256" key="1">
    <source>
        <dbReference type="ARBA" id="ARBA00000707"/>
    </source>
</evidence>
<evidence type="ECO:0000256" key="7">
    <source>
        <dbReference type="ARBA" id="ARBA00022807"/>
    </source>
</evidence>
<dbReference type="Proteomes" id="UP001201163">
    <property type="component" value="Unassembled WGS sequence"/>
</dbReference>
<keyword evidence="5" id="KW-0833">Ubl conjugation pathway</keyword>
<comment type="catalytic activity">
    <reaction evidence="1">
        <text>Thiol-dependent hydrolysis of ester, thioester, amide, peptide and isopeptide bonds formed by the C-terminal Gly of ubiquitin (a 76-residue protein attached to proteins as an intracellular targeting signal).</text>
        <dbReference type="EC" id="3.4.19.12"/>
    </reaction>
</comment>
<feature type="compositionally biased region" description="Acidic residues" evidence="13">
    <location>
        <begin position="446"/>
        <end position="460"/>
    </location>
</feature>
<dbReference type="EMBL" id="JAKELL010000016">
    <property type="protein sequence ID" value="KAH8994084.1"/>
    <property type="molecule type" value="Genomic_DNA"/>
</dbReference>
<comment type="subcellular location">
    <subcellularLocation>
        <location evidence="2">Nucleus</location>
    </subcellularLocation>
</comment>
<dbReference type="InterPro" id="IPR003903">
    <property type="entry name" value="UIM_dom"/>
</dbReference>
<feature type="active site" evidence="12">
    <location>
        <position position="118"/>
    </location>
</feature>
<evidence type="ECO:0000256" key="2">
    <source>
        <dbReference type="ARBA" id="ARBA00004123"/>
    </source>
</evidence>
<evidence type="ECO:0000256" key="8">
    <source>
        <dbReference type="ARBA" id="ARBA00023015"/>
    </source>
</evidence>
<evidence type="ECO:0000313" key="16">
    <source>
        <dbReference type="Proteomes" id="UP001201163"/>
    </source>
</evidence>
<keyword evidence="16" id="KW-1185">Reference proteome</keyword>
<keyword evidence="4" id="KW-0645">Protease</keyword>
<organism evidence="15 16">
    <name type="scientific">Lactarius akahatsu</name>
    <dbReference type="NCBI Taxonomy" id="416441"/>
    <lineage>
        <taxon>Eukaryota</taxon>
        <taxon>Fungi</taxon>
        <taxon>Dikarya</taxon>
        <taxon>Basidiomycota</taxon>
        <taxon>Agaricomycotina</taxon>
        <taxon>Agaricomycetes</taxon>
        <taxon>Russulales</taxon>
        <taxon>Russulaceae</taxon>
        <taxon>Lactarius</taxon>
    </lineage>
</organism>
<dbReference type="PANTHER" id="PTHR14159">
    <property type="entry name" value="ATAXIN-3-RELATED"/>
    <property type="match status" value="1"/>
</dbReference>
<feature type="active site" description="Proton acceptor" evidence="11">
    <location>
        <position position="118"/>
    </location>
</feature>
<evidence type="ECO:0000313" key="15">
    <source>
        <dbReference type="EMBL" id="KAH8994084.1"/>
    </source>
</evidence>
<dbReference type="InterPro" id="IPR006155">
    <property type="entry name" value="Josephin"/>
</dbReference>
<accession>A0AAD4LJA9</accession>
<feature type="region of interest" description="Disordered" evidence="13">
    <location>
        <begin position="317"/>
        <end position="343"/>
    </location>
</feature>
<name>A0AAD4LJA9_9AGAM</name>
<dbReference type="GO" id="GO:0016579">
    <property type="term" value="P:protein deubiquitination"/>
    <property type="evidence" value="ECO:0007669"/>
    <property type="project" value="InterPro"/>
</dbReference>
<keyword evidence="9" id="KW-0804">Transcription</keyword>
<dbReference type="Gene3D" id="6.10.140.100">
    <property type="match status" value="1"/>
</dbReference>
<feature type="compositionally biased region" description="Basic and acidic residues" evidence="13">
    <location>
        <begin position="477"/>
        <end position="489"/>
    </location>
</feature>
<evidence type="ECO:0000256" key="6">
    <source>
        <dbReference type="ARBA" id="ARBA00022801"/>
    </source>
</evidence>
<evidence type="ECO:0000256" key="4">
    <source>
        <dbReference type="ARBA" id="ARBA00022670"/>
    </source>
</evidence>
<dbReference type="Gene3D" id="1.10.287.10">
    <property type="entry name" value="S15/NS1, RNA-binding"/>
    <property type="match status" value="1"/>
</dbReference>
<feature type="active site" evidence="11 12">
    <location>
        <position position="138"/>
    </location>
</feature>
<evidence type="ECO:0000256" key="12">
    <source>
        <dbReference type="PROSITE-ProRule" id="PRU00331"/>
    </source>
</evidence>
<dbReference type="PROSITE" id="PS50957">
    <property type="entry name" value="JOSEPHIN"/>
    <property type="match status" value="1"/>
</dbReference>
<dbReference type="GO" id="GO:0005634">
    <property type="term" value="C:nucleus"/>
    <property type="evidence" value="ECO:0007669"/>
    <property type="project" value="UniProtKB-SubCell"/>
</dbReference>
<proteinExistence type="predicted"/>
<sequence length="489" mass="53373">MAGLEDLTNHVYHEKQESGSMLCAQHALNSLLQGSYFTPSDLSTIAQSLDSLEQRVDQGRVGRESANMDDTGFFSVQVLENALNVWGQSLIRWRSEVMQPYHNQPQNQRAFILNYDQHWFTLRQFGSSEGAGYWFNLNSFLDRPEWIGETYLGMVLQQAEAEGYSTFVVMPTDPDHPLPQTDGDIIATTLPPPASSGSQHLSTVRTPQPPAGLEDEDLQLQAALQASLGEGGEGDVSWKRTGSSVTTGGVDTLTPSANMGFPSSSLLLSPPPIPPLSTRPAEQSTGNPVVTSMARNQALLERMRREQEAALREHYHDEVTDLEDDRPHRSSLGARNTVEDEDEQLRRAIAESAEMAREQGLTETDDGSVDVGVDPEPAYTGESTQGRSRSDRVYDDEDPELQAALQASLGEGPPEFFSPDSSSESSPFAAASMSSANAELSTGVYGDDDGEGDAATEETGSDTGERPQPLGENISIEEMRRRRLERFGG</sequence>
<evidence type="ECO:0000256" key="10">
    <source>
        <dbReference type="ARBA" id="ARBA00023242"/>
    </source>
</evidence>
<dbReference type="Pfam" id="PF02809">
    <property type="entry name" value="UIM"/>
    <property type="match status" value="2"/>
</dbReference>
<feature type="active site" evidence="12">
    <location>
        <position position="23"/>
    </location>
</feature>
<gene>
    <name evidence="15" type="ORF">EDB92DRAFT_2064727</name>
</gene>
<dbReference type="Pfam" id="PF02099">
    <property type="entry name" value="Josephin"/>
    <property type="match status" value="1"/>
</dbReference>
<dbReference type="PANTHER" id="PTHR14159:SF0">
    <property type="entry name" value="ATAXIN-3-RELATED"/>
    <property type="match status" value="1"/>
</dbReference>
<reference evidence="15" key="1">
    <citation type="submission" date="2022-01" db="EMBL/GenBank/DDBJ databases">
        <title>Comparative genomics reveals a dynamic genome evolution in the ectomycorrhizal milk-cap (Lactarius) mushrooms.</title>
        <authorList>
            <consortium name="DOE Joint Genome Institute"/>
            <person name="Lebreton A."/>
            <person name="Tang N."/>
            <person name="Kuo A."/>
            <person name="LaButti K."/>
            <person name="Drula E."/>
            <person name="Barry K."/>
            <person name="Clum A."/>
            <person name="Lipzen A."/>
            <person name="Mousain D."/>
            <person name="Ng V."/>
            <person name="Wang R."/>
            <person name="Wang X."/>
            <person name="Dai Y."/>
            <person name="Henrissat B."/>
            <person name="Grigoriev I.V."/>
            <person name="Guerin-Laguette A."/>
            <person name="Yu F."/>
            <person name="Martin F.M."/>
        </authorList>
    </citation>
    <scope>NUCLEOTIDE SEQUENCE</scope>
    <source>
        <strain evidence="15">QP</strain>
    </source>
</reference>
<keyword evidence="10" id="KW-0539">Nucleus</keyword>
<evidence type="ECO:0000256" key="9">
    <source>
        <dbReference type="ARBA" id="ARBA00023163"/>
    </source>
</evidence>
<evidence type="ECO:0000256" key="5">
    <source>
        <dbReference type="ARBA" id="ARBA00022786"/>
    </source>
</evidence>
<evidence type="ECO:0000256" key="11">
    <source>
        <dbReference type="PIRSR" id="PIRSR633865-1"/>
    </source>
</evidence>
<feature type="region of interest" description="Disordered" evidence="13">
    <location>
        <begin position="356"/>
        <end position="489"/>
    </location>
</feature>
<dbReference type="Pfam" id="PF23625">
    <property type="entry name" value="UIM_2"/>
    <property type="match status" value="1"/>
</dbReference>
<feature type="compositionally biased region" description="Polar residues" evidence="13">
    <location>
        <begin position="280"/>
        <end position="289"/>
    </location>
</feature>
<protein>
    <recommendedName>
        <fullName evidence="3">ubiquitinyl hydrolase 1</fullName>
        <ecNumber evidence="3">3.4.19.12</ecNumber>
    </recommendedName>
</protein>
<dbReference type="InterPro" id="IPR033865">
    <property type="entry name" value="Ataxin-3"/>
</dbReference>